<feature type="signal peptide" evidence="2">
    <location>
        <begin position="1"/>
        <end position="23"/>
    </location>
</feature>
<dbReference type="InterPro" id="IPR027385">
    <property type="entry name" value="Beta-barrel_OMP"/>
</dbReference>
<dbReference type="SUPFAM" id="SSF56925">
    <property type="entry name" value="OMPA-like"/>
    <property type="match status" value="1"/>
</dbReference>
<evidence type="ECO:0000313" key="4">
    <source>
        <dbReference type="EMBL" id="QDE41207.1"/>
    </source>
</evidence>
<protein>
    <submittedName>
        <fullName evidence="4">Porin family protein</fullName>
    </submittedName>
</protein>
<feature type="domain" description="Outer membrane protein beta-barrel" evidence="3">
    <location>
        <begin position="19"/>
        <end position="227"/>
    </location>
</feature>
<sequence>MRNAMLAAATAVLLLPASFTASASSSSASVTQTGAFVAVSGGTSHNDIDRNVSSASHFLTKDDSSTAFSVVGGYRWVVSRPFSLGIEGGYVSLGKTDWSQISGGLSTRFRDREKTKSDAVLVGVNGKVDLPHGFTATARLGLAHVRTRYQAGSDAYVVYKPTPPMSLQRSSSTDNAIYGGVGFGYDFNENVGLTLSFDRYGFKAEGPIDHGHTAHANVAGITAEYRFW</sequence>
<evidence type="ECO:0000259" key="3">
    <source>
        <dbReference type="Pfam" id="PF13505"/>
    </source>
</evidence>
<dbReference type="Pfam" id="PF13505">
    <property type="entry name" value="OMP_b-brl"/>
    <property type="match status" value="1"/>
</dbReference>
<dbReference type="Proteomes" id="UP000316093">
    <property type="component" value="Chromosome"/>
</dbReference>
<dbReference type="KEGG" id="lpy:FIV34_19380"/>
<evidence type="ECO:0000313" key="5">
    <source>
        <dbReference type="Proteomes" id="UP000316093"/>
    </source>
</evidence>
<keyword evidence="5" id="KW-1185">Reference proteome</keyword>
<gene>
    <name evidence="4" type="ORF">FIV34_19380</name>
</gene>
<dbReference type="Gene3D" id="2.40.160.20">
    <property type="match status" value="1"/>
</dbReference>
<dbReference type="OrthoDB" id="5735897at2"/>
<dbReference type="AlphaFoldDB" id="A0A4Y5Z7M1"/>
<dbReference type="InterPro" id="IPR011250">
    <property type="entry name" value="OMP/PagP_B-barrel"/>
</dbReference>
<feature type="chain" id="PRO_5021194658" evidence="2">
    <location>
        <begin position="24"/>
        <end position="228"/>
    </location>
</feature>
<keyword evidence="1 2" id="KW-0732">Signal</keyword>
<dbReference type="EMBL" id="CP041046">
    <property type="protein sequence ID" value="QDE41207.1"/>
    <property type="molecule type" value="Genomic_DNA"/>
</dbReference>
<evidence type="ECO:0000256" key="2">
    <source>
        <dbReference type="SAM" id="SignalP"/>
    </source>
</evidence>
<reference evidence="4 5" key="1">
    <citation type="submission" date="2019-06" db="EMBL/GenBank/DDBJ databases">
        <title>A complete genome sequence for Luteibacter pinisoli MAH-14.</title>
        <authorList>
            <person name="Baltrus D.A."/>
        </authorList>
    </citation>
    <scope>NUCLEOTIDE SEQUENCE [LARGE SCALE GENOMIC DNA]</scope>
    <source>
        <strain evidence="4 5">MAH-14</strain>
    </source>
</reference>
<dbReference type="RefSeq" id="WP_139985129.1">
    <property type="nucleotide sequence ID" value="NZ_CP041046.1"/>
</dbReference>
<evidence type="ECO:0000256" key="1">
    <source>
        <dbReference type="ARBA" id="ARBA00022729"/>
    </source>
</evidence>
<accession>A0A4Y5Z7M1</accession>
<organism evidence="4 5">
    <name type="scientific">Luteibacter pinisoli</name>
    <dbReference type="NCBI Taxonomy" id="2589080"/>
    <lineage>
        <taxon>Bacteria</taxon>
        <taxon>Pseudomonadati</taxon>
        <taxon>Pseudomonadota</taxon>
        <taxon>Gammaproteobacteria</taxon>
        <taxon>Lysobacterales</taxon>
        <taxon>Rhodanobacteraceae</taxon>
        <taxon>Luteibacter</taxon>
    </lineage>
</organism>
<name>A0A4Y5Z7M1_9GAMM</name>
<proteinExistence type="predicted"/>